<feature type="region of interest" description="Disordered" evidence="1">
    <location>
        <begin position="97"/>
        <end position="116"/>
    </location>
</feature>
<keyword evidence="4" id="KW-1185">Reference proteome</keyword>
<dbReference type="Pfam" id="PF05347">
    <property type="entry name" value="Complex1_LYR"/>
    <property type="match status" value="1"/>
</dbReference>
<protein>
    <recommendedName>
        <fullName evidence="2">Complex 1 LYR protein domain-containing protein</fullName>
    </recommendedName>
</protein>
<dbReference type="VEuPathDB" id="FungiDB:ASPZODRAFT_1468304"/>
<proteinExistence type="predicted"/>
<evidence type="ECO:0000256" key="1">
    <source>
        <dbReference type="SAM" id="MobiDB-lite"/>
    </source>
</evidence>
<dbReference type="STRING" id="1073090.A0A1L9SQM2"/>
<dbReference type="RefSeq" id="XP_022583894.1">
    <property type="nucleotide sequence ID" value="XM_022725201.1"/>
</dbReference>
<dbReference type="GeneID" id="34611666"/>
<dbReference type="EMBL" id="KV878338">
    <property type="protein sequence ID" value="OJJ49384.1"/>
    <property type="molecule type" value="Genomic_DNA"/>
</dbReference>
<gene>
    <name evidence="3" type="ORF">ASPZODRAFT_1468304</name>
</gene>
<reference evidence="4" key="1">
    <citation type="journal article" date="2017" name="Genome Biol.">
        <title>Comparative genomics reveals high biological diversity and specific adaptations in the industrially and medically important fungal genus Aspergillus.</title>
        <authorList>
            <person name="de Vries R.P."/>
            <person name="Riley R."/>
            <person name="Wiebenga A."/>
            <person name="Aguilar-Osorio G."/>
            <person name="Amillis S."/>
            <person name="Uchima C.A."/>
            <person name="Anderluh G."/>
            <person name="Asadollahi M."/>
            <person name="Askin M."/>
            <person name="Barry K."/>
            <person name="Battaglia E."/>
            <person name="Bayram O."/>
            <person name="Benocci T."/>
            <person name="Braus-Stromeyer S.A."/>
            <person name="Caldana C."/>
            <person name="Canovas D."/>
            <person name="Cerqueira G.C."/>
            <person name="Chen F."/>
            <person name="Chen W."/>
            <person name="Choi C."/>
            <person name="Clum A."/>
            <person name="Dos Santos R.A."/>
            <person name="Damasio A.R."/>
            <person name="Diallinas G."/>
            <person name="Emri T."/>
            <person name="Fekete E."/>
            <person name="Flipphi M."/>
            <person name="Freyberg S."/>
            <person name="Gallo A."/>
            <person name="Gournas C."/>
            <person name="Habgood R."/>
            <person name="Hainaut M."/>
            <person name="Harispe M.L."/>
            <person name="Henrissat B."/>
            <person name="Hilden K.S."/>
            <person name="Hope R."/>
            <person name="Hossain A."/>
            <person name="Karabika E."/>
            <person name="Karaffa L."/>
            <person name="Karanyi Z."/>
            <person name="Krasevec N."/>
            <person name="Kuo A."/>
            <person name="Kusch H."/>
            <person name="LaButti K."/>
            <person name="Lagendijk E.L."/>
            <person name="Lapidus A."/>
            <person name="Levasseur A."/>
            <person name="Lindquist E."/>
            <person name="Lipzen A."/>
            <person name="Logrieco A.F."/>
            <person name="MacCabe A."/>
            <person name="Maekelae M.R."/>
            <person name="Malavazi I."/>
            <person name="Melin P."/>
            <person name="Meyer V."/>
            <person name="Mielnichuk N."/>
            <person name="Miskei M."/>
            <person name="Molnar A.P."/>
            <person name="Mule G."/>
            <person name="Ngan C.Y."/>
            <person name="Orejas M."/>
            <person name="Orosz E."/>
            <person name="Ouedraogo J.P."/>
            <person name="Overkamp K.M."/>
            <person name="Park H.-S."/>
            <person name="Perrone G."/>
            <person name="Piumi F."/>
            <person name="Punt P.J."/>
            <person name="Ram A.F."/>
            <person name="Ramon A."/>
            <person name="Rauscher S."/>
            <person name="Record E."/>
            <person name="Riano-Pachon D.M."/>
            <person name="Robert V."/>
            <person name="Roehrig J."/>
            <person name="Ruller R."/>
            <person name="Salamov A."/>
            <person name="Salih N.S."/>
            <person name="Samson R.A."/>
            <person name="Sandor E."/>
            <person name="Sanguinetti M."/>
            <person name="Schuetze T."/>
            <person name="Sepcic K."/>
            <person name="Shelest E."/>
            <person name="Sherlock G."/>
            <person name="Sophianopoulou V."/>
            <person name="Squina F.M."/>
            <person name="Sun H."/>
            <person name="Susca A."/>
            <person name="Todd R.B."/>
            <person name="Tsang A."/>
            <person name="Unkles S.E."/>
            <person name="van de Wiele N."/>
            <person name="van Rossen-Uffink D."/>
            <person name="Oliveira J.V."/>
            <person name="Vesth T.C."/>
            <person name="Visser J."/>
            <person name="Yu J.-H."/>
            <person name="Zhou M."/>
            <person name="Andersen M.R."/>
            <person name="Archer D.B."/>
            <person name="Baker S.E."/>
            <person name="Benoit I."/>
            <person name="Brakhage A.A."/>
            <person name="Braus G.H."/>
            <person name="Fischer R."/>
            <person name="Frisvad J.C."/>
            <person name="Goldman G.H."/>
            <person name="Houbraken J."/>
            <person name="Oakley B."/>
            <person name="Pocsi I."/>
            <person name="Scazzocchio C."/>
            <person name="Seiboth B."/>
            <person name="vanKuyk P.A."/>
            <person name="Wortman J."/>
            <person name="Dyer P.S."/>
            <person name="Grigoriev I.V."/>
        </authorList>
    </citation>
    <scope>NUCLEOTIDE SEQUENCE [LARGE SCALE GENOMIC DNA]</scope>
    <source>
        <strain evidence="4">CBS 506.65</strain>
    </source>
</reference>
<evidence type="ECO:0000313" key="4">
    <source>
        <dbReference type="Proteomes" id="UP000184188"/>
    </source>
</evidence>
<dbReference type="Proteomes" id="UP000184188">
    <property type="component" value="Unassembled WGS sequence"/>
</dbReference>
<name>A0A1L9SQM2_9EURO</name>
<dbReference type="InterPro" id="IPR046896">
    <property type="entry name" value="Cup1-like_N"/>
</dbReference>
<accession>A0A1L9SQM2</accession>
<organism evidence="3 4">
    <name type="scientific">Penicilliopsis zonata CBS 506.65</name>
    <dbReference type="NCBI Taxonomy" id="1073090"/>
    <lineage>
        <taxon>Eukaryota</taxon>
        <taxon>Fungi</taxon>
        <taxon>Dikarya</taxon>
        <taxon>Ascomycota</taxon>
        <taxon>Pezizomycotina</taxon>
        <taxon>Eurotiomycetes</taxon>
        <taxon>Eurotiomycetidae</taxon>
        <taxon>Eurotiales</taxon>
        <taxon>Aspergillaceae</taxon>
        <taxon>Penicilliopsis</taxon>
    </lineage>
</organism>
<dbReference type="OrthoDB" id="6508832at2759"/>
<sequence>MHRLVVPKLSSVHRFACLALYRALLRQAGKVNQGAPALQAIKPTIQQNFKRYKKLQSPTQTANALRAGYEALDMLHAASQGHERSINTVSQLIAESQDIKERNRQRQRQLSKFSRPKPLSRIELKRMESRRFQQKTAARHPDATPILSRPRPVVTGKRRIPVLVTARGVPFLRIKKPQPRFLSEIIKAKLKKRWGLIERRDRLQNELLFAQEEDEWDQLTNQSDDSVTWDLALTTCIQETDDSLTSLDEKNLQLAEEMWKVVLAERELAAMGESSTHSPGFHILPDVFLDVPASKYIWTAPPFSGISNDLRETESG</sequence>
<dbReference type="AlphaFoldDB" id="A0A1L9SQM2"/>
<evidence type="ECO:0000259" key="2">
    <source>
        <dbReference type="Pfam" id="PF05347"/>
    </source>
</evidence>
<feature type="domain" description="Complex 1 LYR protein" evidence="2">
    <location>
        <begin position="16"/>
        <end position="74"/>
    </location>
</feature>
<evidence type="ECO:0000313" key="3">
    <source>
        <dbReference type="EMBL" id="OJJ49384.1"/>
    </source>
</evidence>
<dbReference type="CDD" id="cd20273">
    <property type="entry name" value="Complex1_LYR_unchar"/>
    <property type="match status" value="1"/>
</dbReference>
<dbReference type="InterPro" id="IPR008011">
    <property type="entry name" value="Complex1_LYR_dom"/>
</dbReference>